<dbReference type="InterPro" id="IPR013078">
    <property type="entry name" value="His_Pase_superF_clade-1"/>
</dbReference>
<dbReference type="Proteomes" id="UP001434337">
    <property type="component" value="Chromosome"/>
</dbReference>
<dbReference type="InterPro" id="IPR050275">
    <property type="entry name" value="PGM_Phosphatase"/>
</dbReference>
<dbReference type="SMART" id="SM00855">
    <property type="entry name" value="PGAM"/>
    <property type="match status" value="1"/>
</dbReference>
<proteinExistence type="predicted"/>
<dbReference type="RefSeq" id="WP_342372896.1">
    <property type="nucleotide sequence ID" value="NZ_CP115965.1"/>
</dbReference>
<dbReference type="SUPFAM" id="SSF53254">
    <property type="entry name" value="Phosphoglycerate mutase-like"/>
    <property type="match status" value="1"/>
</dbReference>
<dbReference type="EMBL" id="CP115965">
    <property type="protein sequence ID" value="WZW99084.1"/>
    <property type="molecule type" value="Genomic_DNA"/>
</dbReference>
<dbReference type="Gene3D" id="3.40.50.1240">
    <property type="entry name" value="Phosphoglycerate mutase-like"/>
    <property type="match status" value="1"/>
</dbReference>
<dbReference type="PANTHER" id="PTHR48100">
    <property type="entry name" value="BROAD-SPECIFICITY PHOSPHATASE YOR283W-RELATED"/>
    <property type="match status" value="1"/>
</dbReference>
<dbReference type="Pfam" id="PF00300">
    <property type="entry name" value="His_Phos_1"/>
    <property type="match status" value="1"/>
</dbReference>
<organism evidence="1 2">
    <name type="scientific">Propioniciclava soli</name>
    <dbReference type="NCBI Taxonomy" id="2775081"/>
    <lineage>
        <taxon>Bacteria</taxon>
        <taxon>Bacillati</taxon>
        <taxon>Actinomycetota</taxon>
        <taxon>Actinomycetes</taxon>
        <taxon>Propionibacteriales</taxon>
        <taxon>Propionibacteriaceae</taxon>
        <taxon>Propioniciclava</taxon>
    </lineage>
</organism>
<dbReference type="InterPro" id="IPR029033">
    <property type="entry name" value="His_PPase_superfam"/>
</dbReference>
<reference evidence="1 2" key="1">
    <citation type="journal article" date="2023" name="Environ Microbiome">
        <title>A coral-associated actinobacterium mitigates coral bleaching under heat stress.</title>
        <authorList>
            <person name="Li J."/>
            <person name="Zou Y."/>
            <person name="Li Q."/>
            <person name="Zhang J."/>
            <person name="Bourne D.G."/>
            <person name="Lyu Y."/>
            <person name="Liu C."/>
            <person name="Zhang S."/>
        </authorList>
    </citation>
    <scope>NUCLEOTIDE SEQUENCE [LARGE SCALE GENOMIC DNA]</scope>
    <source>
        <strain evidence="1 2">SCSIO 13291</strain>
    </source>
</reference>
<sequence length="216" mass="23738">MTSTVVHVCRHGQVENPDHILYGRAEGYGLSALGHQMAAALGEHFADVPLAHLRCSPLQRAQETIAPIAAAHPELEIVTDHRVIEAENLLEGQSFGRFNQRLALPKNLRYLWNPLLPSWGEPYRDVATRMRAAIADAAVAAGEGGQAAIVAHQLPIFIARLAAEGRSFVHNPITRECRLASVTSFHFHGPRVVKVSYAEPADHLYPPKARIFRPGM</sequence>
<gene>
    <name evidence="1" type="ORF">PCC79_02435</name>
</gene>
<name>A0ABZ3C8H5_9ACTN</name>
<dbReference type="CDD" id="cd07067">
    <property type="entry name" value="HP_PGM_like"/>
    <property type="match status" value="1"/>
</dbReference>
<evidence type="ECO:0000313" key="1">
    <source>
        <dbReference type="EMBL" id="WZW99084.1"/>
    </source>
</evidence>
<protein>
    <submittedName>
        <fullName evidence="1">Histidine phosphatase family protein</fullName>
    </submittedName>
</protein>
<evidence type="ECO:0000313" key="2">
    <source>
        <dbReference type="Proteomes" id="UP001434337"/>
    </source>
</evidence>
<accession>A0ABZ3C8H5</accession>
<keyword evidence="2" id="KW-1185">Reference proteome</keyword>
<dbReference type="PANTHER" id="PTHR48100:SF51">
    <property type="entry name" value="PHOSPHOGLYCERATE MUTASE"/>
    <property type="match status" value="1"/>
</dbReference>